<evidence type="ECO:0000256" key="4">
    <source>
        <dbReference type="ARBA" id="ARBA00022645"/>
    </source>
</evidence>
<evidence type="ECO:0000256" key="11">
    <source>
        <dbReference type="ARBA" id="ARBA00049902"/>
    </source>
</evidence>
<evidence type="ECO:0000256" key="5">
    <source>
        <dbReference type="ARBA" id="ARBA00022670"/>
    </source>
</evidence>
<dbReference type="SUPFAM" id="SSF56601">
    <property type="entry name" value="beta-lactamase/transpeptidase-like"/>
    <property type="match status" value="1"/>
</dbReference>
<keyword evidence="9" id="KW-0511">Multifunctional enzyme</keyword>
<dbReference type="Proteomes" id="UP001262754">
    <property type="component" value="Unassembled WGS sequence"/>
</dbReference>
<keyword evidence="12" id="KW-1133">Transmembrane helix</keyword>
<protein>
    <recommendedName>
        <fullName evidence="10">peptidoglycan glycosyltransferase</fullName>
        <ecNumber evidence="10">2.4.99.28</ecNumber>
    </recommendedName>
</protein>
<dbReference type="SUPFAM" id="SSF53955">
    <property type="entry name" value="Lysozyme-like"/>
    <property type="match status" value="1"/>
</dbReference>
<keyword evidence="8 15" id="KW-0378">Hydrolase</keyword>
<evidence type="ECO:0000259" key="14">
    <source>
        <dbReference type="Pfam" id="PF00912"/>
    </source>
</evidence>
<evidence type="ECO:0000259" key="13">
    <source>
        <dbReference type="Pfam" id="PF00905"/>
    </source>
</evidence>
<keyword evidence="12" id="KW-0812">Transmembrane</keyword>
<comment type="similarity">
    <text evidence="2">In the C-terminal section; belongs to the transpeptidase family.</text>
</comment>
<evidence type="ECO:0000256" key="9">
    <source>
        <dbReference type="ARBA" id="ARBA00023268"/>
    </source>
</evidence>
<keyword evidence="7 15" id="KW-0808">Transferase</keyword>
<dbReference type="InterPro" id="IPR012338">
    <property type="entry name" value="Beta-lactam/transpept-like"/>
</dbReference>
<evidence type="ECO:0000256" key="1">
    <source>
        <dbReference type="ARBA" id="ARBA00004752"/>
    </source>
</evidence>
<dbReference type="GO" id="GO:0016757">
    <property type="term" value="F:glycosyltransferase activity"/>
    <property type="evidence" value="ECO:0007669"/>
    <property type="project" value="UniProtKB-KW"/>
</dbReference>
<comment type="caution">
    <text evidence="15">The sequence shown here is derived from an EMBL/GenBank/DDBJ whole genome shotgun (WGS) entry which is preliminary data.</text>
</comment>
<dbReference type="GO" id="GO:0016787">
    <property type="term" value="F:hydrolase activity"/>
    <property type="evidence" value="ECO:0007669"/>
    <property type="project" value="UniProtKB-KW"/>
</dbReference>
<dbReference type="PANTHER" id="PTHR32282">
    <property type="entry name" value="BINDING PROTEIN TRANSPEPTIDASE, PUTATIVE-RELATED"/>
    <property type="match status" value="1"/>
</dbReference>
<sequence>MIPRQAKTGLATAWTAACAFVLRHRLWFGAAIGALLPLVVLLVWLGASLPVSRALEPLPSRALILLDDQGQPFARRGAYKEAPVVIAALPRHVPAAFVAIEDRRFYRHIGIDFQGAARALLVNAKAHRTVQGGSTITQQLAKNAFLTPERSLRRKGQEAMIALWLELRLSKDEILSRYLSSIYFGDGVYGLGAAARHYFGKPPEQLSIGEAAMLAGIVKAPVDLDPVDHPQAAGARARLVLDAMVQTKAISREQAQAAGHVVAPATRADLPVGGYFADWISPQVKSAFDGPGYGEVRVPTTLDSRLQRIVERAAAKEMKSAAKAKVGQVAVVAMRPDGRVVAMLGGANYRQSPFNRAVQARRQPGSAFKLFVYLAALRDGATPDNLVIGDPVTIGGWTPSNYEGGGGRDLTIRDAFAQSNNIIAARVYQQAGGSEVVRAARDLGIVSPLREDDATLALGTAETSLLELTAAYAAVAAGKMPVRPYGRPRTTPIAAADMDTAERAALYDLLGAVVEEGTGRAARLGQKAYGKTGTTQDYRDALFVGFTGDLVVGVWVGNDDHSPMKRMVGGDLPARIWREVMTGGLKAGLVARDGPPEPRYDRVKRLEPEVVEPAPRPRRVPKWIRRIFGL</sequence>
<dbReference type="Gene3D" id="1.10.3810.10">
    <property type="entry name" value="Biosynthetic peptidoglycan transglycosylase-like"/>
    <property type="match status" value="1"/>
</dbReference>
<keyword evidence="6 15" id="KW-0328">Glycosyltransferase</keyword>
<proteinExistence type="inferred from homology"/>
<dbReference type="InterPro" id="IPR036950">
    <property type="entry name" value="PBP_transglycosylase"/>
</dbReference>
<evidence type="ECO:0000256" key="3">
    <source>
        <dbReference type="ARBA" id="ARBA00007739"/>
    </source>
</evidence>
<dbReference type="InterPro" id="IPR001264">
    <property type="entry name" value="Glyco_trans_51"/>
</dbReference>
<dbReference type="EC" id="2.4.99.28" evidence="10"/>
<dbReference type="EMBL" id="JAVDRL010000013">
    <property type="protein sequence ID" value="MDR6533478.1"/>
    <property type="molecule type" value="Genomic_DNA"/>
</dbReference>
<dbReference type="Gene3D" id="3.40.710.10">
    <property type="entry name" value="DD-peptidase/beta-lactamase superfamily"/>
    <property type="match status" value="1"/>
</dbReference>
<comment type="catalytic activity">
    <reaction evidence="11">
        <text>[GlcNAc-(1-&gt;4)-Mur2Ac(oyl-L-Ala-gamma-D-Glu-L-Lys-D-Ala-D-Ala)](n)-di-trans,octa-cis-undecaprenyl diphosphate + beta-D-GlcNAc-(1-&gt;4)-Mur2Ac(oyl-L-Ala-gamma-D-Glu-L-Lys-D-Ala-D-Ala)-di-trans,octa-cis-undecaprenyl diphosphate = [GlcNAc-(1-&gt;4)-Mur2Ac(oyl-L-Ala-gamma-D-Glu-L-Lys-D-Ala-D-Ala)](n+1)-di-trans,octa-cis-undecaprenyl diphosphate + di-trans,octa-cis-undecaprenyl diphosphate + H(+)</text>
        <dbReference type="Rhea" id="RHEA:23708"/>
        <dbReference type="Rhea" id="RHEA-COMP:9602"/>
        <dbReference type="Rhea" id="RHEA-COMP:9603"/>
        <dbReference type="ChEBI" id="CHEBI:15378"/>
        <dbReference type="ChEBI" id="CHEBI:58405"/>
        <dbReference type="ChEBI" id="CHEBI:60033"/>
        <dbReference type="ChEBI" id="CHEBI:78435"/>
        <dbReference type="EC" id="2.4.99.28"/>
    </reaction>
</comment>
<dbReference type="Pfam" id="PF00912">
    <property type="entry name" value="Transgly"/>
    <property type="match status" value="1"/>
</dbReference>
<keyword evidence="12" id="KW-0472">Membrane</keyword>
<dbReference type="InterPro" id="IPR023346">
    <property type="entry name" value="Lysozyme-like_dom_sf"/>
</dbReference>
<evidence type="ECO:0000313" key="15">
    <source>
        <dbReference type="EMBL" id="MDR6533478.1"/>
    </source>
</evidence>
<dbReference type="PROSITE" id="PS51257">
    <property type="entry name" value="PROKAR_LIPOPROTEIN"/>
    <property type="match status" value="1"/>
</dbReference>
<evidence type="ECO:0000313" key="16">
    <source>
        <dbReference type="Proteomes" id="UP001262754"/>
    </source>
</evidence>
<comment type="similarity">
    <text evidence="3">In the N-terminal section; belongs to the glycosyltransferase 51 family.</text>
</comment>
<dbReference type="RefSeq" id="WP_310034371.1">
    <property type="nucleotide sequence ID" value="NZ_JAVDRL010000013.1"/>
</dbReference>
<dbReference type="Pfam" id="PF00905">
    <property type="entry name" value="Transpeptidase"/>
    <property type="match status" value="1"/>
</dbReference>
<dbReference type="PANTHER" id="PTHR32282:SF33">
    <property type="entry name" value="PEPTIDOGLYCAN GLYCOSYLTRANSFERASE"/>
    <property type="match status" value="1"/>
</dbReference>
<feature type="transmembrane region" description="Helical" evidence="12">
    <location>
        <begin position="26"/>
        <end position="47"/>
    </location>
</feature>
<evidence type="ECO:0000256" key="12">
    <source>
        <dbReference type="SAM" id="Phobius"/>
    </source>
</evidence>
<comment type="pathway">
    <text evidence="1">Cell wall biogenesis; peptidoglycan biosynthesis.</text>
</comment>
<evidence type="ECO:0000256" key="2">
    <source>
        <dbReference type="ARBA" id="ARBA00007090"/>
    </source>
</evidence>
<keyword evidence="16" id="KW-1185">Reference proteome</keyword>
<accession>A0ABU1N4V1</accession>
<keyword evidence="4" id="KW-0121">Carboxypeptidase</keyword>
<evidence type="ECO:0000256" key="8">
    <source>
        <dbReference type="ARBA" id="ARBA00022801"/>
    </source>
</evidence>
<dbReference type="InterPro" id="IPR050396">
    <property type="entry name" value="Glycosyltr_51/Transpeptidase"/>
</dbReference>
<name>A0ABU1N4V1_9CAUL</name>
<feature type="domain" description="Penicillin-binding protein transpeptidase" evidence="13">
    <location>
        <begin position="330"/>
        <end position="548"/>
    </location>
</feature>
<evidence type="ECO:0000256" key="7">
    <source>
        <dbReference type="ARBA" id="ARBA00022679"/>
    </source>
</evidence>
<reference evidence="15 16" key="1">
    <citation type="submission" date="2023-07" db="EMBL/GenBank/DDBJ databases">
        <title>Sorghum-associated microbial communities from plants grown in Nebraska, USA.</title>
        <authorList>
            <person name="Schachtman D."/>
        </authorList>
    </citation>
    <scope>NUCLEOTIDE SEQUENCE [LARGE SCALE GENOMIC DNA]</scope>
    <source>
        <strain evidence="15 16">DS2154</strain>
    </source>
</reference>
<dbReference type="InterPro" id="IPR001460">
    <property type="entry name" value="PCN-bd_Tpept"/>
</dbReference>
<feature type="domain" description="Glycosyl transferase family 51" evidence="14">
    <location>
        <begin position="78"/>
        <end position="244"/>
    </location>
</feature>
<evidence type="ECO:0000256" key="10">
    <source>
        <dbReference type="ARBA" id="ARBA00044770"/>
    </source>
</evidence>
<evidence type="ECO:0000256" key="6">
    <source>
        <dbReference type="ARBA" id="ARBA00022676"/>
    </source>
</evidence>
<gene>
    <name evidence="15" type="ORF">J2800_004244</name>
</gene>
<organism evidence="15 16">
    <name type="scientific">Caulobacter rhizosphaerae</name>
    <dbReference type="NCBI Taxonomy" id="2010972"/>
    <lineage>
        <taxon>Bacteria</taxon>
        <taxon>Pseudomonadati</taxon>
        <taxon>Pseudomonadota</taxon>
        <taxon>Alphaproteobacteria</taxon>
        <taxon>Caulobacterales</taxon>
        <taxon>Caulobacteraceae</taxon>
        <taxon>Caulobacter</taxon>
    </lineage>
</organism>
<keyword evidence="5" id="KW-0645">Protease</keyword>